<protein>
    <recommendedName>
        <fullName evidence="3">Hard-surface induced protein 5</fullName>
    </recommendedName>
</protein>
<sequence length="276" mass="30989">MRQKRVFLPLAALAAMAFVMAVIHLTLDRNTTRVFRSKPASPAGYQNQPWTGWDQDRSSFEQVALKYGTDKVTSHSYQDMYDKYLAPVRNSPLKMLEIGLGCNMAYGPGASYYTWLEFLPRVELYYIESDAVCAAKYERETANAHVYIGDQADAAFLEQFASETAQSGQFDVVVDDGGHTMEQQITSLVHLWPIVKPGGIYVIEDLQTSYWEGYGGDPMATDRAKHTTVKQIFRVVDDIMTGRNSLLMSRDVLSVDCMAEICTLRKSKAPLRGTHA</sequence>
<dbReference type="GeneID" id="72071433"/>
<dbReference type="Pfam" id="PF13578">
    <property type="entry name" value="Methyltransf_24"/>
    <property type="match status" value="1"/>
</dbReference>
<dbReference type="KEGG" id="ptkz:JDV02_009488"/>
<evidence type="ECO:0008006" key="3">
    <source>
        <dbReference type="Google" id="ProtNLM"/>
    </source>
</evidence>
<dbReference type="EMBL" id="CP086362">
    <property type="protein sequence ID" value="UNI23682.1"/>
    <property type="molecule type" value="Genomic_DNA"/>
</dbReference>
<dbReference type="Gene3D" id="3.40.50.150">
    <property type="entry name" value="Vaccinia Virus protein VP39"/>
    <property type="match status" value="1"/>
</dbReference>
<dbReference type="OrthoDB" id="407477at2759"/>
<dbReference type="InterPro" id="IPR029063">
    <property type="entry name" value="SAM-dependent_MTases_sf"/>
</dbReference>
<organism evidence="1 2">
    <name type="scientific">Purpureocillium takamizusanense</name>
    <dbReference type="NCBI Taxonomy" id="2060973"/>
    <lineage>
        <taxon>Eukaryota</taxon>
        <taxon>Fungi</taxon>
        <taxon>Dikarya</taxon>
        <taxon>Ascomycota</taxon>
        <taxon>Pezizomycotina</taxon>
        <taxon>Sordariomycetes</taxon>
        <taxon>Hypocreomycetidae</taxon>
        <taxon>Hypocreales</taxon>
        <taxon>Ophiocordycipitaceae</taxon>
        <taxon>Purpureocillium</taxon>
    </lineage>
</organism>
<keyword evidence="2" id="KW-1185">Reference proteome</keyword>
<dbReference type="AlphaFoldDB" id="A0A9Q8QQR9"/>
<gene>
    <name evidence="1" type="ORF">JDV02_009488</name>
</gene>
<dbReference type="SUPFAM" id="SSF53335">
    <property type="entry name" value="S-adenosyl-L-methionine-dependent methyltransferases"/>
    <property type="match status" value="1"/>
</dbReference>
<dbReference type="Proteomes" id="UP000829364">
    <property type="component" value="Chromosome 9"/>
</dbReference>
<name>A0A9Q8QQR9_9HYPO</name>
<proteinExistence type="predicted"/>
<dbReference type="RefSeq" id="XP_047847163.1">
    <property type="nucleotide sequence ID" value="XM_047991153.1"/>
</dbReference>
<evidence type="ECO:0000313" key="1">
    <source>
        <dbReference type="EMBL" id="UNI23682.1"/>
    </source>
</evidence>
<evidence type="ECO:0000313" key="2">
    <source>
        <dbReference type="Proteomes" id="UP000829364"/>
    </source>
</evidence>
<accession>A0A9Q8QQR9</accession>
<reference evidence="1" key="1">
    <citation type="submission" date="2021-11" db="EMBL/GenBank/DDBJ databases">
        <title>Purpureocillium_takamizusanense_genome.</title>
        <authorList>
            <person name="Nguyen N.-H."/>
        </authorList>
    </citation>
    <scope>NUCLEOTIDE SEQUENCE</scope>
    <source>
        <strain evidence="1">PT3</strain>
    </source>
</reference>